<protein>
    <submittedName>
        <fullName evidence="4">Uncharacterized protein</fullName>
    </submittedName>
</protein>
<evidence type="ECO:0000256" key="1">
    <source>
        <dbReference type="SAM" id="Coils"/>
    </source>
</evidence>
<keyword evidence="1" id="KW-0175">Coiled coil</keyword>
<sequence length="296" mass="33077">MQFELIHCSTEVLDAGNIKVEGSTSFPSAPARFYRYAIALKDSKLSIWMEDRKSKKQWCSHQMSDSQRELTTGGSGILKLKLLLKLRVLDSAWEAKFEFLLDPVSVERIDIVEAKLRDQEEELMKIDALESKLREQQEKLDILEVAETTSTSLAEFTSTLKFGENGKIRGVGHGSNEVVTNCYNGVLHVRRDGVYLIEAAVKCVGCATSDEDDEDDTDDTNEGDDDVDEIDSGDDEDKFVSLLKNGGYIRMDYFSEECCIASAMAITRLSHYDELMVTSTCTLAGTSTLFITRLAD</sequence>
<evidence type="ECO:0000313" key="3">
    <source>
        <dbReference type="EMBL" id="KAG6943494.1"/>
    </source>
</evidence>
<dbReference type="Proteomes" id="UP000688947">
    <property type="component" value="Unassembled WGS sequence"/>
</dbReference>
<organism evidence="4 5">
    <name type="scientific">Phytophthora cactorum</name>
    <dbReference type="NCBI Taxonomy" id="29920"/>
    <lineage>
        <taxon>Eukaryota</taxon>
        <taxon>Sar</taxon>
        <taxon>Stramenopiles</taxon>
        <taxon>Oomycota</taxon>
        <taxon>Peronosporomycetes</taxon>
        <taxon>Peronosporales</taxon>
        <taxon>Peronosporaceae</taxon>
        <taxon>Phytophthora</taxon>
    </lineage>
</organism>
<reference evidence="3" key="2">
    <citation type="submission" date="2021-01" db="EMBL/GenBank/DDBJ databases">
        <title>Phytophthora aleatoria, a newly-described species from Pinus radiata is distinct from Phytophthora cactorum isolates based on comparative genomics.</title>
        <authorList>
            <person name="Mcdougal R."/>
            <person name="Panda P."/>
            <person name="Williams N."/>
            <person name="Studholme D.J."/>
        </authorList>
    </citation>
    <scope>NUCLEOTIDE SEQUENCE</scope>
    <source>
        <strain evidence="3">NZFS 3830</strain>
    </source>
</reference>
<accession>A0A329RUZ3</accession>
<name>A0A329RUZ3_9STRA</name>
<feature type="coiled-coil region" evidence="1">
    <location>
        <begin position="109"/>
        <end position="146"/>
    </location>
</feature>
<proteinExistence type="predicted"/>
<gene>
    <name evidence="3" type="ORF">JG687_00018419</name>
    <name evidence="4" type="ORF">PC110_g15514</name>
</gene>
<keyword evidence="5" id="KW-1185">Reference proteome</keyword>
<reference evidence="4 5" key="1">
    <citation type="submission" date="2018-01" db="EMBL/GenBank/DDBJ databases">
        <title>Draft genome of the strawberry crown rot pathogen Phytophthora cactorum.</title>
        <authorList>
            <person name="Armitage A.D."/>
            <person name="Lysoe E."/>
            <person name="Nellist C.F."/>
            <person name="Harrison R.J."/>
            <person name="Brurberg M.B."/>
        </authorList>
    </citation>
    <scope>NUCLEOTIDE SEQUENCE [LARGE SCALE GENOMIC DNA]</scope>
    <source>
        <strain evidence="4 5">10300</strain>
    </source>
</reference>
<dbReference type="EMBL" id="MJFZ01000513">
    <property type="protein sequence ID" value="RAW28100.1"/>
    <property type="molecule type" value="Genomic_DNA"/>
</dbReference>
<dbReference type="EMBL" id="JAENGZ010002522">
    <property type="protein sequence ID" value="KAG6943494.1"/>
    <property type="molecule type" value="Genomic_DNA"/>
</dbReference>
<comment type="caution">
    <text evidence="4">The sequence shown here is derived from an EMBL/GenBank/DDBJ whole genome shotgun (WGS) entry which is preliminary data.</text>
</comment>
<evidence type="ECO:0000313" key="5">
    <source>
        <dbReference type="Proteomes" id="UP000251314"/>
    </source>
</evidence>
<feature type="compositionally biased region" description="Acidic residues" evidence="2">
    <location>
        <begin position="209"/>
        <end position="234"/>
    </location>
</feature>
<dbReference type="VEuPathDB" id="FungiDB:PC110_g15514"/>
<evidence type="ECO:0000313" key="4">
    <source>
        <dbReference type="EMBL" id="RAW28100.1"/>
    </source>
</evidence>
<evidence type="ECO:0000256" key="2">
    <source>
        <dbReference type="SAM" id="MobiDB-lite"/>
    </source>
</evidence>
<dbReference type="AlphaFoldDB" id="A0A329RUZ3"/>
<dbReference type="OrthoDB" id="129045at2759"/>
<feature type="region of interest" description="Disordered" evidence="2">
    <location>
        <begin position="208"/>
        <end position="234"/>
    </location>
</feature>
<dbReference type="Proteomes" id="UP000251314">
    <property type="component" value="Unassembled WGS sequence"/>
</dbReference>